<dbReference type="AlphaFoldDB" id="A3IY16"/>
<dbReference type="RefSeq" id="WP_008278278.1">
    <property type="nucleotide sequence ID" value="NZ_AAXW01000073.1"/>
</dbReference>
<keyword evidence="3 5" id="KW-1133">Transmembrane helix</keyword>
<dbReference type="OrthoDB" id="9763654at2"/>
<evidence type="ECO:0000256" key="4">
    <source>
        <dbReference type="ARBA" id="ARBA00023136"/>
    </source>
</evidence>
<dbReference type="GO" id="GO:0005886">
    <property type="term" value="C:plasma membrane"/>
    <property type="evidence" value="ECO:0007669"/>
    <property type="project" value="UniProtKB-SubCell"/>
</dbReference>
<keyword evidence="2 5" id="KW-0812">Transmembrane</keyword>
<evidence type="ECO:0000256" key="5">
    <source>
        <dbReference type="HAMAP-Rule" id="MF_01600"/>
    </source>
</evidence>
<feature type="transmembrane region" description="Helical" evidence="5">
    <location>
        <begin position="112"/>
        <end position="134"/>
    </location>
</feature>
<name>A3IY16_9CHRO</name>
<accession>A3IY16</accession>
<gene>
    <name evidence="6" type="ORF">CY0110_12527</name>
</gene>
<dbReference type="eggNOG" id="COG1615">
    <property type="taxonomic scope" value="Bacteria"/>
</dbReference>
<proteinExistence type="inferred from homology"/>
<feature type="transmembrane region" description="Helical" evidence="5">
    <location>
        <begin position="49"/>
        <end position="68"/>
    </location>
</feature>
<evidence type="ECO:0000256" key="2">
    <source>
        <dbReference type="ARBA" id="ARBA00022692"/>
    </source>
</evidence>
<dbReference type="Proteomes" id="UP000003781">
    <property type="component" value="Unassembled WGS sequence"/>
</dbReference>
<feature type="transmembrane region" description="Helical" evidence="5">
    <location>
        <begin position="173"/>
        <end position="189"/>
    </location>
</feature>
<keyword evidence="7" id="KW-1185">Reference proteome</keyword>
<evidence type="ECO:0000313" key="6">
    <source>
        <dbReference type="EMBL" id="EAZ88644.1"/>
    </source>
</evidence>
<evidence type="ECO:0000313" key="7">
    <source>
        <dbReference type="Proteomes" id="UP000003781"/>
    </source>
</evidence>
<feature type="transmembrane region" description="Helical" evidence="5">
    <location>
        <begin position="194"/>
        <end position="214"/>
    </location>
</feature>
<feature type="transmembrane region" description="Helical" evidence="5">
    <location>
        <begin position="330"/>
        <end position="352"/>
    </location>
</feature>
<comment type="caution">
    <text evidence="6">The sequence shown here is derived from an EMBL/GenBank/DDBJ whole genome shotgun (WGS) entry which is preliminary data.</text>
</comment>
<keyword evidence="4 5" id="KW-0472">Membrane</keyword>
<sequence length="996" mass="116144">MSKFFNASLTKLLTFLLGIGLMFELVSHLIVEGLWFQEVGYLNIFFKQLLWQLGLWGIISGFSLWFLWGNLSQAQRYQWNFIPQVPSQNKTRRKQRKTRNPQLIPDSRSFGLLWLLFLIIGLGGLIGLMLLYYIDVVYNIWTPDFTLPNITPDLPNPFFFTSVPQLLSQLKNQLWKGAIIITIVTIIFLKGQFFLRAISLVFSIIFGLGLSGNWTRIVQYFNPTDFRELDPQFGRDIGFYVFNFPFWKLINFWLGGLFLLGLIIATLTYLLSANSLSQGKFPGFSRDQLRHLYILGGLLMSIIGLYHWLARYQLLYSTQGVVFGASYTDIHFLLPIYTIAAITSMIIALWLLIKGITGWGRYAKMRSLKRSIFYNLPFSPLPFIIYLGILLISFFGQKTVQSLIVEPNELDRERPYIERNIALTRRAFDLDKIEVETLNATGNLTAESLDENRLTINNIRLWDSRPLLQTNRQLQQLRLYYKFNDADMDRYTIPLETNGNLPQIAKQQVLIAARELDYNEVPEQAKTWVNKHLVYTHGYGFTLSPVNQVAQGGLPFYFVENIGTENNTGDLQTSSPLIRDSIPIDNPRIYFGESTNTYIMTNTEVKELDYPSGQDNVYNIYDGRGGIEIKNWVRRLLFADYLKDWQMIFTQNFTPNTKLIFRRNINRRIRMIAPFLRFDRDPYLVTARVKNDENKPEETTLYWIIDAYTTSDRYPYSEPGDRPFNYIRNSVKIVIDAYNGDVNFYVIDESDPLIQTWDKIFPNLFKPFSEMPIFLKAHIRYPRDLYNTQSERLLIYHMTDPQVFYNREDQWRIPQEIYGENRQPIEPYYLLMKLTSNAQEFMLFSVYTPTSRNNLIAGLFARSDGNSYGRMLLFELPKQRIIYGPEQIEALINQDPVISQQISLWNRQGSRVIQGNLLVIPFFQEQSLLYVEPLYLEAEENSLPTLARVIVVYENQIVMSETLDQALTSIFEPENVNPSTIIREVEQQDEVIVPDN</sequence>
<organism evidence="6 7">
    <name type="scientific">Crocosphaera chwakensis CCY0110</name>
    <dbReference type="NCBI Taxonomy" id="391612"/>
    <lineage>
        <taxon>Bacteria</taxon>
        <taxon>Bacillati</taxon>
        <taxon>Cyanobacteriota</taxon>
        <taxon>Cyanophyceae</taxon>
        <taxon>Oscillatoriophycideae</taxon>
        <taxon>Chroococcales</taxon>
        <taxon>Aphanothecaceae</taxon>
        <taxon>Crocosphaera</taxon>
        <taxon>Crocosphaera chwakensis</taxon>
    </lineage>
</organism>
<dbReference type="Pfam" id="PF03699">
    <property type="entry name" value="UPF0182"/>
    <property type="match status" value="1"/>
</dbReference>
<comment type="similarity">
    <text evidence="5">Belongs to the UPF0182 family.</text>
</comment>
<keyword evidence="1 5" id="KW-1003">Cell membrane</keyword>
<evidence type="ECO:0000256" key="1">
    <source>
        <dbReference type="ARBA" id="ARBA00022475"/>
    </source>
</evidence>
<dbReference type="GO" id="GO:0005576">
    <property type="term" value="C:extracellular region"/>
    <property type="evidence" value="ECO:0007669"/>
    <property type="project" value="TreeGrafter"/>
</dbReference>
<dbReference type="NCBIfam" id="NF002707">
    <property type="entry name" value="PRK02509.1"/>
    <property type="match status" value="1"/>
</dbReference>
<protein>
    <recommendedName>
        <fullName evidence="5">UPF0182 protein CY0110_12527</fullName>
    </recommendedName>
</protein>
<dbReference type="EMBL" id="AAXW01000073">
    <property type="protein sequence ID" value="EAZ88644.1"/>
    <property type="molecule type" value="Genomic_DNA"/>
</dbReference>
<feature type="transmembrane region" description="Helical" evidence="5">
    <location>
        <begin position="292"/>
        <end position="310"/>
    </location>
</feature>
<evidence type="ECO:0000256" key="3">
    <source>
        <dbReference type="ARBA" id="ARBA00022989"/>
    </source>
</evidence>
<dbReference type="PANTHER" id="PTHR39344">
    <property type="entry name" value="UPF0182 PROTEIN SLL1060"/>
    <property type="match status" value="1"/>
</dbReference>
<dbReference type="InterPro" id="IPR005372">
    <property type="entry name" value="UPF0182"/>
</dbReference>
<dbReference type="PANTHER" id="PTHR39344:SF1">
    <property type="entry name" value="UPF0182 PROTEIN SLL1060"/>
    <property type="match status" value="1"/>
</dbReference>
<comment type="subcellular location">
    <subcellularLocation>
        <location evidence="5">Cell membrane</location>
        <topology evidence="5">Multi-pass membrane protein</topology>
    </subcellularLocation>
</comment>
<feature type="transmembrane region" description="Helical" evidence="5">
    <location>
        <begin position="372"/>
        <end position="395"/>
    </location>
</feature>
<dbReference type="HAMAP" id="MF_01600">
    <property type="entry name" value="UPF0182"/>
    <property type="match status" value="1"/>
</dbReference>
<reference evidence="6 7" key="1">
    <citation type="submission" date="2007-03" db="EMBL/GenBank/DDBJ databases">
        <authorList>
            <person name="Stal L."/>
            <person name="Ferriera S."/>
            <person name="Johnson J."/>
            <person name="Kravitz S."/>
            <person name="Beeson K."/>
            <person name="Sutton G."/>
            <person name="Rogers Y.-H."/>
            <person name="Friedman R."/>
            <person name="Frazier M."/>
            <person name="Venter J.C."/>
        </authorList>
    </citation>
    <scope>NUCLEOTIDE SEQUENCE [LARGE SCALE GENOMIC DNA]</scope>
    <source>
        <strain evidence="6 7">CCY0110</strain>
    </source>
</reference>
<feature type="transmembrane region" description="Helical" evidence="5">
    <location>
        <begin position="12"/>
        <end position="37"/>
    </location>
</feature>
<feature type="transmembrane region" description="Helical" evidence="5">
    <location>
        <begin position="250"/>
        <end position="271"/>
    </location>
</feature>